<dbReference type="Pfam" id="PF05721">
    <property type="entry name" value="PhyH"/>
    <property type="match status" value="1"/>
</dbReference>
<dbReference type="PANTHER" id="PTHR20883">
    <property type="entry name" value="PHYTANOYL-COA DIOXYGENASE DOMAIN CONTAINING 1"/>
    <property type="match status" value="1"/>
</dbReference>
<evidence type="ECO:0000313" key="3">
    <source>
        <dbReference type="Proteomes" id="UP001229651"/>
    </source>
</evidence>
<feature type="compositionally biased region" description="Basic residues" evidence="1">
    <location>
        <begin position="252"/>
        <end position="261"/>
    </location>
</feature>
<dbReference type="Gene3D" id="2.60.120.620">
    <property type="entry name" value="q2cbj1_9rhob like domain"/>
    <property type="match status" value="1"/>
</dbReference>
<dbReference type="EMBL" id="JAUSUT010000001">
    <property type="protein sequence ID" value="MDQ0381443.1"/>
    <property type="molecule type" value="Genomic_DNA"/>
</dbReference>
<name>A0ABU0F219_9PSEU</name>
<proteinExistence type="predicted"/>
<sequence>MTFTDKAHAAAEHIVQDFRERGFTHVPGLLTADEVTRFRAAATETLAAHSHTDDEFGTRITATTDAWEHHPVLRELALHPRIGSLAEQLAGMPLRVWGGEVLRKNPGHSAPTGWHDDLTFALLDSRLIFNAWIALVDVPAERGCLTFLPGSHRRGGPAHVELNEYKSDPDNYLFTHWPELHWNPRVTIPLRAGDATFHHGRTAHCAGANTSTEDRLSFLVTFTDADATYRPLPGHDPLDLSPGQPLPDHRYPRTPRPHGAR</sequence>
<dbReference type="InterPro" id="IPR008775">
    <property type="entry name" value="Phytyl_CoA_dOase-like"/>
</dbReference>
<dbReference type="GO" id="GO:0051213">
    <property type="term" value="F:dioxygenase activity"/>
    <property type="evidence" value="ECO:0007669"/>
    <property type="project" value="UniProtKB-KW"/>
</dbReference>
<evidence type="ECO:0000256" key="1">
    <source>
        <dbReference type="SAM" id="MobiDB-lite"/>
    </source>
</evidence>
<protein>
    <submittedName>
        <fullName evidence="2">Ectoine hydroxylase-related dioxygenase (Phytanoyl-CoA dioxygenase family)</fullName>
    </submittedName>
</protein>
<organism evidence="2 3">
    <name type="scientific">Amycolatopsis thermophila</name>
    <dbReference type="NCBI Taxonomy" id="206084"/>
    <lineage>
        <taxon>Bacteria</taxon>
        <taxon>Bacillati</taxon>
        <taxon>Actinomycetota</taxon>
        <taxon>Actinomycetes</taxon>
        <taxon>Pseudonocardiales</taxon>
        <taxon>Pseudonocardiaceae</taxon>
        <taxon>Amycolatopsis</taxon>
    </lineage>
</organism>
<accession>A0ABU0F219</accession>
<keyword evidence="2" id="KW-0223">Dioxygenase</keyword>
<evidence type="ECO:0000313" key="2">
    <source>
        <dbReference type="EMBL" id="MDQ0381443.1"/>
    </source>
</evidence>
<feature type="region of interest" description="Disordered" evidence="1">
    <location>
        <begin position="231"/>
        <end position="261"/>
    </location>
</feature>
<dbReference type="SUPFAM" id="SSF51197">
    <property type="entry name" value="Clavaminate synthase-like"/>
    <property type="match status" value="1"/>
</dbReference>
<keyword evidence="2" id="KW-0560">Oxidoreductase</keyword>
<dbReference type="PANTHER" id="PTHR20883:SF48">
    <property type="entry name" value="ECTOINE DIOXYGENASE"/>
    <property type="match status" value="1"/>
</dbReference>
<dbReference type="RefSeq" id="WP_306996111.1">
    <property type="nucleotide sequence ID" value="NZ_JAUSUT010000001.1"/>
</dbReference>
<gene>
    <name evidence="2" type="ORF">FB470_005437</name>
</gene>
<keyword evidence="3" id="KW-1185">Reference proteome</keyword>
<dbReference type="Proteomes" id="UP001229651">
    <property type="component" value="Unassembled WGS sequence"/>
</dbReference>
<comment type="caution">
    <text evidence="2">The sequence shown here is derived from an EMBL/GenBank/DDBJ whole genome shotgun (WGS) entry which is preliminary data.</text>
</comment>
<reference evidence="2 3" key="1">
    <citation type="submission" date="2023-07" db="EMBL/GenBank/DDBJ databases">
        <title>Sequencing the genomes of 1000 actinobacteria strains.</title>
        <authorList>
            <person name="Klenk H.-P."/>
        </authorList>
    </citation>
    <scope>NUCLEOTIDE SEQUENCE [LARGE SCALE GENOMIC DNA]</scope>
    <source>
        <strain evidence="2 3">DSM 45805</strain>
    </source>
</reference>